<accession>A0ABD2YR93</accession>
<evidence type="ECO:0000256" key="1">
    <source>
        <dbReference type="SAM" id="MobiDB-lite"/>
    </source>
</evidence>
<evidence type="ECO:0000313" key="2">
    <source>
        <dbReference type="EMBL" id="KAL3508053.1"/>
    </source>
</evidence>
<comment type="caution">
    <text evidence="2">The sequence shown here is derived from an EMBL/GenBank/DDBJ whole genome shotgun (WGS) entry which is preliminary data.</text>
</comment>
<feature type="compositionally biased region" description="Basic and acidic residues" evidence="1">
    <location>
        <begin position="68"/>
        <end position="100"/>
    </location>
</feature>
<gene>
    <name evidence="2" type="ORF">ACH5RR_033435</name>
</gene>
<evidence type="ECO:0000313" key="3">
    <source>
        <dbReference type="Proteomes" id="UP001630127"/>
    </source>
</evidence>
<dbReference type="AlphaFoldDB" id="A0ABD2YR93"/>
<feature type="region of interest" description="Disordered" evidence="1">
    <location>
        <begin position="1"/>
        <end position="206"/>
    </location>
</feature>
<dbReference type="Proteomes" id="UP001630127">
    <property type="component" value="Unassembled WGS sequence"/>
</dbReference>
<dbReference type="EMBL" id="JBJUIK010000013">
    <property type="protein sequence ID" value="KAL3508053.1"/>
    <property type="molecule type" value="Genomic_DNA"/>
</dbReference>
<proteinExistence type="predicted"/>
<organism evidence="2 3">
    <name type="scientific">Cinchona calisaya</name>
    <dbReference type="NCBI Taxonomy" id="153742"/>
    <lineage>
        <taxon>Eukaryota</taxon>
        <taxon>Viridiplantae</taxon>
        <taxon>Streptophyta</taxon>
        <taxon>Embryophyta</taxon>
        <taxon>Tracheophyta</taxon>
        <taxon>Spermatophyta</taxon>
        <taxon>Magnoliopsida</taxon>
        <taxon>eudicotyledons</taxon>
        <taxon>Gunneridae</taxon>
        <taxon>Pentapetalae</taxon>
        <taxon>asterids</taxon>
        <taxon>lamiids</taxon>
        <taxon>Gentianales</taxon>
        <taxon>Rubiaceae</taxon>
        <taxon>Cinchonoideae</taxon>
        <taxon>Cinchoneae</taxon>
        <taxon>Cinchona</taxon>
    </lineage>
</organism>
<feature type="compositionally biased region" description="Basic and acidic residues" evidence="1">
    <location>
        <begin position="187"/>
        <end position="206"/>
    </location>
</feature>
<name>A0ABD2YR93_9GENT</name>
<sequence>MGCGESKHAVATADTVSQSKRSNSKKATNGASIEKATEDVKTNTEQQAPLEEEQKKGGNANEIASFPENDKNDIPEAANVKESENPKTEDVKESDDHQENAETVVETVKENENKEAADDQVVVAEDAKNESETKEMKEELAEETKKEESGAVPDVDSPKKEGGLTENEGNQTEEVEVAVKAAETEEEKAPVAKEENATESSDPKTN</sequence>
<feature type="compositionally biased region" description="Polar residues" evidence="1">
    <location>
        <begin position="14"/>
        <end position="31"/>
    </location>
</feature>
<feature type="compositionally biased region" description="Basic and acidic residues" evidence="1">
    <location>
        <begin position="125"/>
        <end position="149"/>
    </location>
</feature>
<protein>
    <submittedName>
        <fullName evidence="2">Uncharacterized protein</fullName>
    </submittedName>
</protein>
<keyword evidence="3" id="KW-1185">Reference proteome</keyword>
<reference evidence="2 3" key="1">
    <citation type="submission" date="2024-11" db="EMBL/GenBank/DDBJ databases">
        <title>A near-complete genome assembly of Cinchona calisaya.</title>
        <authorList>
            <person name="Lian D.C."/>
            <person name="Zhao X.W."/>
            <person name="Wei L."/>
        </authorList>
    </citation>
    <scope>NUCLEOTIDE SEQUENCE [LARGE SCALE GENOMIC DNA]</scope>
    <source>
        <tissue evidence="2">Nenye</tissue>
    </source>
</reference>
<feature type="compositionally biased region" description="Basic and acidic residues" evidence="1">
    <location>
        <begin position="107"/>
        <end position="117"/>
    </location>
</feature>